<evidence type="ECO:0000313" key="6">
    <source>
        <dbReference type="EMBL" id="HIQ61600.1"/>
    </source>
</evidence>
<dbReference type="Pfam" id="PF02361">
    <property type="entry name" value="CbiQ"/>
    <property type="match status" value="1"/>
</dbReference>
<evidence type="ECO:0000256" key="5">
    <source>
        <dbReference type="SAM" id="Phobius"/>
    </source>
</evidence>
<gene>
    <name evidence="6" type="ORF">IAD31_08430</name>
</gene>
<protein>
    <submittedName>
        <fullName evidence="6">Energy-coupling factor transporter transmembrane protein EcfT</fullName>
    </submittedName>
</protein>
<dbReference type="Proteomes" id="UP000886879">
    <property type="component" value="Unassembled WGS sequence"/>
</dbReference>
<reference evidence="6" key="2">
    <citation type="journal article" date="2021" name="PeerJ">
        <title>Extensive microbial diversity within the chicken gut microbiome revealed by metagenomics and culture.</title>
        <authorList>
            <person name="Gilroy R."/>
            <person name="Ravi A."/>
            <person name="Getino M."/>
            <person name="Pursley I."/>
            <person name="Horton D.L."/>
            <person name="Alikhan N.F."/>
            <person name="Baker D."/>
            <person name="Gharbi K."/>
            <person name="Hall N."/>
            <person name="Watson M."/>
            <person name="Adriaenssens E.M."/>
            <person name="Foster-Nyarko E."/>
            <person name="Jarju S."/>
            <person name="Secka A."/>
            <person name="Antonio M."/>
            <person name="Oren A."/>
            <person name="Chaudhuri R.R."/>
            <person name="La Ragione R."/>
            <person name="Hildebrand F."/>
            <person name="Pallen M.J."/>
        </authorList>
    </citation>
    <scope>NUCLEOTIDE SEQUENCE</scope>
    <source>
        <strain evidence="6">ChiGjej2B2-12916</strain>
    </source>
</reference>
<keyword evidence="2 5" id="KW-0812">Transmembrane</keyword>
<name>A0A9D0YTN6_9FIRM</name>
<evidence type="ECO:0000313" key="7">
    <source>
        <dbReference type="Proteomes" id="UP000886879"/>
    </source>
</evidence>
<feature type="transmembrane region" description="Helical" evidence="5">
    <location>
        <begin position="126"/>
        <end position="147"/>
    </location>
</feature>
<sequence length="296" mass="32576">MKDEFSRCHPGINFIFYLLVLGVTLFYMHPVLLVVSGVAAAAYLLRLRGGKGLVRVCLLALPVVVLSAVVNPLFSHQGLTILGYLPSGNPVTLESVVYGLCTGGMMGGVILWCATWQDVMTEDKVVYLFGKGFPALALIFSMVLRFLPLFLTQAKRVMAAQRCVGRDVGEGTPWQRLKKGVRVLSILVTWSLEHSVDTADSMRARGYGLRGRTLYHPFRWDGRSTALAAGMALCFGCVAAGVVTGQLNMLYFPVWRLNGATVPACVCYALYGVLCALPLILNLVEDLKWRYWMCKI</sequence>
<proteinExistence type="predicted"/>
<comment type="caution">
    <text evidence="6">The sequence shown here is derived from an EMBL/GenBank/DDBJ whole genome shotgun (WGS) entry which is preliminary data.</text>
</comment>
<feature type="transmembrane region" description="Helical" evidence="5">
    <location>
        <begin position="95"/>
        <end position="114"/>
    </location>
</feature>
<feature type="transmembrane region" description="Helical" evidence="5">
    <location>
        <begin position="14"/>
        <end position="45"/>
    </location>
</feature>
<evidence type="ECO:0000256" key="2">
    <source>
        <dbReference type="ARBA" id="ARBA00022692"/>
    </source>
</evidence>
<dbReference type="EMBL" id="DVFO01000090">
    <property type="protein sequence ID" value="HIQ61600.1"/>
    <property type="molecule type" value="Genomic_DNA"/>
</dbReference>
<accession>A0A9D0YTN6</accession>
<comment type="subcellular location">
    <subcellularLocation>
        <location evidence="1">Membrane</location>
        <topology evidence="1">Multi-pass membrane protein</topology>
    </subcellularLocation>
</comment>
<dbReference type="GO" id="GO:0005886">
    <property type="term" value="C:plasma membrane"/>
    <property type="evidence" value="ECO:0007669"/>
    <property type="project" value="UniProtKB-ARBA"/>
</dbReference>
<evidence type="ECO:0000256" key="1">
    <source>
        <dbReference type="ARBA" id="ARBA00004141"/>
    </source>
</evidence>
<keyword evidence="3 5" id="KW-1133">Transmembrane helix</keyword>
<feature type="transmembrane region" description="Helical" evidence="5">
    <location>
        <begin position="52"/>
        <end position="75"/>
    </location>
</feature>
<dbReference type="InterPro" id="IPR003339">
    <property type="entry name" value="ABC/ECF_trnsptr_transmembrane"/>
</dbReference>
<feature type="transmembrane region" description="Helical" evidence="5">
    <location>
        <begin position="226"/>
        <end position="245"/>
    </location>
</feature>
<evidence type="ECO:0000256" key="3">
    <source>
        <dbReference type="ARBA" id="ARBA00022989"/>
    </source>
</evidence>
<keyword evidence="4 5" id="KW-0472">Membrane</keyword>
<organism evidence="6 7">
    <name type="scientific">Candidatus Enterenecus faecium</name>
    <dbReference type="NCBI Taxonomy" id="2840780"/>
    <lineage>
        <taxon>Bacteria</taxon>
        <taxon>Bacillati</taxon>
        <taxon>Bacillota</taxon>
        <taxon>Clostridia</taxon>
        <taxon>Eubacteriales</taxon>
        <taxon>Candidatus Enterenecus</taxon>
    </lineage>
</organism>
<reference evidence="6" key="1">
    <citation type="submission" date="2020-10" db="EMBL/GenBank/DDBJ databases">
        <authorList>
            <person name="Gilroy R."/>
        </authorList>
    </citation>
    <scope>NUCLEOTIDE SEQUENCE</scope>
    <source>
        <strain evidence="6">ChiGjej2B2-12916</strain>
    </source>
</reference>
<dbReference type="AlphaFoldDB" id="A0A9D0YTN6"/>
<evidence type="ECO:0000256" key="4">
    <source>
        <dbReference type="ARBA" id="ARBA00023136"/>
    </source>
</evidence>
<feature type="transmembrane region" description="Helical" evidence="5">
    <location>
        <begin position="257"/>
        <end position="281"/>
    </location>
</feature>
<dbReference type="CDD" id="cd16914">
    <property type="entry name" value="EcfT"/>
    <property type="match status" value="1"/>
</dbReference>